<comment type="caution">
    <text evidence="1">The sequence shown here is derived from an EMBL/GenBank/DDBJ whole genome shotgun (WGS) entry which is preliminary data.</text>
</comment>
<dbReference type="AlphaFoldDB" id="A0A9X2DY62"/>
<reference evidence="1" key="1">
    <citation type="submission" date="2022-06" db="EMBL/GenBank/DDBJ databases">
        <title>Whole genome shotgun sequencing (WGS) of Rathayibacter sp. ZW T2_19, isolated from stored onions (Allium cepa).</title>
        <authorList>
            <person name="Stoll D.A."/>
            <person name="Huch M."/>
        </authorList>
    </citation>
    <scope>NUCLEOTIDE SEQUENCE</scope>
    <source>
        <strain evidence="1">ZW T2_19</strain>
    </source>
</reference>
<name>A0A9X2DY62_9MICO</name>
<dbReference type="Proteomes" id="UP001155240">
    <property type="component" value="Unassembled WGS sequence"/>
</dbReference>
<evidence type="ECO:0000313" key="1">
    <source>
        <dbReference type="EMBL" id="MCM6761269.1"/>
    </source>
</evidence>
<evidence type="ECO:0000313" key="2">
    <source>
        <dbReference type="Proteomes" id="UP001155240"/>
    </source>
</evidence>
<dbReference type="InterPro" id="IPR036388">
    <property type="entry name" value="WH-like_DNA-bd_sf"/>
</dbReference>
<accession>A0A9X2DY62</accession>
<dbReference type="InterPro" id="IPR036390">
    <property type="entry name" value="WH_DNA-bd_sf"/>
</dbReference>
<dbReference type="RefSeq" id="WP_251943324.1">
    <property type="nucleotide sequence ID" value="NZ_JAMRYM010000003.1"/>
</dbReference>
<dbReference type="EMBL" id="JAMRYM010000003">
    <property type="protein sequence ID" value="MCM6761269.1"/>
    <property type="molecule type" value="Genomic_DNA"/>
</dbReference>
<sequence length="117" mass="13058">MPDSSPMPIPDGVKVAIRVIGDEINHRILWFLLHLDQPERGSYFGPIRKQVPEKTAETVRRHLVQLEDAGAVIVDTPVADRPGRTVLYRADKAFIKALFAQSEANMFSDAPRPEVGL</sequence>
<proteinExistence type="predicted"/>
<dbReference type="SUPFAM" id="SSF46785">
    <property type="entry name" value="Winged helix' DNA-binding domain"/>
    <property type="match status" value="1"/>
</dbReference>
<organism evidence="1 2">
    <name type="scientific">Rathayibacter rubneri</name>
    <dbReference type="NCBI Taxonomy" id="2950106"/>
    <lineage>
        <taxon>Bacteria</taxon>
        <taxon>Bacillati</taxon>
        <taxon>Actinomycetota</taxon>
        <taxon>Actinomycetes</taxon>
        <taxon>Micrococcales</taxon>
        <taxon>Microbacteriaceae</taxon>
        <taxon>Rathayibacter</taxon>
    </lineage>
</organism>
<keyword evidence="2" id="KW-1185">Reference proteome</keyword>
<dbReference type="Gene3D" id="1.10.10.10">
    <property type="entry name" value="Winged helix-like DNA-binding domain superfamily/Winged helix DNA-binding domain"/>
    <property type="match status" value="1"/>
</dbReference>
<gene>
    <name evidence="1" type="ORF">NB037_02445</name>
</gene>
<protein>
    <submittedName>
        <fullName evidence="1">ArsR family transcriptional regulator</fullName>
    </submittedName>
</protein>